<evidence type="ECO:0000313" key="3">
    <source>
        <dbReference type="Proteomes" id="UP000467385"/>
    </source>
</evidence>
<feature type="compositionally biased region" description="Polar residues" evidence="1">
    <location>
        <begin position="1"/>
        <end position="25"/>
    </location>
</feature>
<proteinExistence type="predicted"/>
<sequence length="128" mass="13186">MNASRGAHRSTTSAGQGSPPSSNAVDSKPSGESAPTADGVWLWTPTRSATSKACKSSGEAATDSGTTTSRLPRSSAPQISHTEKSNAREWHCVQAPARGNPASSEASSWVTLRWVTATPLGTPVVPEV</sequence>
<feature type="region of interest" description="Disordered" evidence="1">
    <location>
        <begin position="1"/>
        <end position="89"/>
    </location>
</feature>
<keyword evidence="3" id="KW-1185">Reference proteome</keyword>
<accession>A0A7I7YDQ6</accession>
<organism evidence="2 3">
    <name type="scientific">Mycobacterium conspicuum</name>
    <dbReference type="NCBI Taxonomy" id="44010"/>
    <lineage>
        <taxon>Bacteria</taxon>
        <taxon>Bacillati</taxon>
        <taxon>Actinomycetota</taxon>
        <taxon>Actinomycetes</taxon>
        <taxon>Mycobacteriales</taxon>
        <taxon>Mycobacteriaceae</taxon>
        <taxon>Mycobacterium</taxon>
    </lineage>
</organism>
<name>A0A7I7YDQ6_9MYCO</name>
<dbReference type="EMBL" id="AP022613">
    <property type="protein sequence ID" value="BBZ39890.1"/>
    <property type="molecule type" value="Genomic_DNA"/>
</dbReference>
<gene>
    <name evidence="2" type="ORF">MCNS_29530</name>
</gene>
<reference evidence="2 3" key="1">
    <citation type="journal article" date="2019" name="Emerg. Microbes Infect.">
        <title>Comprehensive subspecies identification of 175 nontuberculous mycobacteria species based on 7547 genomic profiles.</title>
        <authorList>
            <person name="Matsumoto Y."/>
            <person name="Kinjo T."/>
            <person name="Motooka D."/>
            <person name="Nabeya D."/>
            <person name="Jung N."/>
            <person name="Uechi K."/>
            <person name="Horii T."/>
            <person name="Iida T."/>
            <person name="Fujita J."/>
            <person name="Nakamura S."/>
        </authorList>
    </citation>
    <scope>NUCLEOTIDE SEQUENCE [LARGE SCALE GENOMIC DNA]</scope>
    <source>
        <strain evidence="2 3">JCM 14738</strain>
    </source>
</reference>
<dbReference type="AlphaFoldDB" id="A0A7I7YDQ6"/>
<dbReference type="Proteomes" id="UP000467385">
    <property type="component" value="Chromosome"/>
</dbReference>
<feature type="compositionally biased region" description="Polar residues" evidence="1">
    <location>
        <begin position="63"/>
        <end position="80"/>
    </location>
</feature>
<evidence type="ECO:0000313" key="2">
    <source>
        <dbReference type="EMBL" id="BBZ39890.1"/>
    </source>
</evidence>
<feature type="compositionally biased region" description="Polar residues" evidence="1">
    <location>
        <begin position="45"/>
        <end position="54"/>
    </location>
</feature>
<evidence type="ECO:0000256" key="1">
    <source>
        <dbReference type="SAM" id="MobiDB-lite"/>
    </source>
</evidence>
<protein>
    <submittedName>
        <fullName evidence="2">Uncharacterized protein</fullName>
    </submittedName>
</protein>